<dbReference type="EMBL" id="GEDV01008166">
    <property type="protein sequence ID" value="JAP80391.1"/>
    <property type="molecule type" value="Transcribed_RNA"/>
</dbReference>
<accession>A0A131YR70</accession>
<reference evidence="2" key="1">
    <citation type="journal article" date="2016" name="Ticks Tick Borne Dis.">
        <title>De novo assembly and annotation of the salivary gland transcriptome of Rhipicephalus appendiculatus male and female ticks during blood feeding.</title>
        <authorList>
            <person name="de Castro M.H."/>
            <person name="de Klerk D."/>
            <person name="Pienaar R."/>
            <person name="Latif A.A."/>
            <person name="Rees D.J."/>
            <person name="Mans B.J."/>
        </authorList>
    </citation>
    <scope>NUCLEOTIDE SEQUENCE</scope>
    <source>
        <tissue evidence="2">Salivary glands</tissue>
    </source>
</reference>
<feature type="signal peptide" evidence="1">
    <location>
        <begin position="1"/>
        <end position="23"/>
    </location>
</feature>
<protein>
    <submittedName>
        <fullName evidence="2">Lipocalin</fullName>
    </submittedName>
</protein>
<proteinExistence type="predicted"/>
<name>A0A131YR70_RHIAP</name>
<evidence type="ECO:0000256" key="1">
    <source>
        <dbReference type="SAM" id="SignalP"/>
    </source>
</evidence>
<keyword evidence="1" id="KW-0732">Signal</keyword>
<evidence type="ECO:0000313" key="2">
    <source>
        <dbReference type="EMBL" id="JAP80391.1"/>
    </source>
</evidence>
<sequence length="228" mass="26141">MTELFNVAVVALLLIAARQWCDANGNETAGDTEQPPRVDPDNATINPFYLFFLCNPTFWVTQGNATPDNCSWFEAYNLTKTEVKLEMGTRWSQEEEKCCSGYITYNFGANGTFFSVSTVVGFGYFERMHYTSVNCTVIEEVGWYQKEDKKWPNCSDDLDPFTPEPCCYANDTEQLNKSEMAEWLGRVGKVPGPYYCSSRPIYMIYLSSNESVPFDCFQAYENLTRRKH</sequence>
<feature type="chain" id="PRO_5007285889" evidence="1">
    <location>
        <begin position="24"/>
        <end position="228"/>
    </location>
</feature>
<organism evidence="2">
    <name type="scientific">Rhipicephalus appendiculatus</name>
    <name type="common">Brown ear tick</name>
    <dbReference type="NCBI Taxonomy" id="34631"/>
    <lineage>
        <taxon>Eukaryota</taxon>
        <taxon>Metazoa</taxon>
        <taxon>Ecdysozoa</taxon>
        <taxon>Arthropoda</taxon>
        <taxon>Chelicerata</taxon>
        <taxon>Arachnida</taxon>
        <taxon>Acari</taxon>
        <taxon>Parasitiformes</taxon>
        <taxon>Ixodida</taxon>
        <taxon>Ixodoidea</taxon>
        <taxon>Ixodidae</taxon>
        <taxon>Rhipicephalinae</taxon>
        <taxon>Rhipicephalus</taxon>
        <taxon>Rhipicephalus</taxon>
    </lineage>
</organism>
<dbReference type="AlphaFoldDB" id="A0A131YR70"/>